<gene>
    <name evidence="2" type="ORF">WG219_08750</name>
</gene>
<keyword evidence="1" id="KW-1133">Transmembrane helix</keyword>
<dbReference type="Proteomes" id="UP001476583">
    <property type="component" value="Chromosome"/>
</dbReference>
<keyword evidence="1" id="KW-0812">Transmembrane</keyword>
<sequence length="78" mass="7974">MKKIIGISALILLALSIFSAVLWLGGIAGAVTGGGRNTNEIDYLMTLAKVLFVLAALSGVVALAWPGQESGSANESSR</sequence>
<evidence type="ECO:0000313" key="3">
    <source>
        <dbReference type="Proteomes" id="UP001476583"/>
    </source>
</evidence>
<organism evidence="2 3">
    <name type="scientific">Ectopseudomonas mendocina</name>
    <name type="common">Pseudomonas mendocina</name>
    <dbReference type="NCBI Taxonomy" id="300"/>
    <lineage>
        <taxon>Bacteria</taxon>
        <taxon>Pseudomonadati</taxon>
        <taxon>Pseudomonadota</taxon>
        <taxon>Gammaproteobacteria</taxon>
        <taxon>Pseudomonadales</taxon>
        <taxon>Pseudomonadaceae</taxon>
        <taxon>Ectopseudomonas</taxon>
    </lineage>
</organism>
<keyword evidence="1" id="KW-0472">Membrane</keyword>
<keyword evidence="3" id="KW-1185">Reference proteome</keyword>
<evidence type="ECO:0008006" key="4">
    <source>
        <dbReference type="Google" id="ProtNLM"/>
    </source>
</evidence>
<name>A0ABZ2RKK3_ECTME</name>
<evidence type="ECO:0000256" key="1">
    <source>
        <dbReference type="SAM" id="Phobius"/>
    </source>
</evidence>
<reference evidence="2 3" key="1">
    <citation type="submission" date="2024-03" db="EMBL/GenBank/DDBJ databases">
        <title>Complete genome of BD2.</title>
        <authorList>
            <person name="Cao G."/>
        </authorList>
    </citation>
    <scope>NUCLEOTIDE SEQUENCE [LARGE SCALE GENOMIC DNA]</scope>
    <source>
        <strain evidence="2 3">BD2</strain>
    </source>
</reference>
<protein>
    <recommendedName>
        <fullName evidence="4">HIG1 domain-containing protein</fullName>
    </recommendedName>
</protein>
<dbReference type="EMBL" id="CP148074">
    <property type="protein sequence ID" value="WXL27527.1"/>
    <property type="molecule type" value="Genomic_DNA"/>
</dbReference>
<feature type="transmembrane region" description="Helical" evidence="1">
    <location>
        <begin position="43"/>
        <end position="65"/>
    </location>
</feature>
<accession>A0ABZ2RKK3</accession>
<proteinExistence type="predicted"/>
<evidence type="ECO:0000313" key="2">
    <source>
        <dbReference type="EMBL" id="WXL27527.1"/>
    </source>
</evidence>